<dbReference type="InterPro" id="IPR056863">
    <property type="entry name" value="LMN_ATRN_NET-like_EGF"/>
</dbReference>
<proteinExistence type="predicted"/>
<gene>
    <name evidence="2" type="ORF">DPMN_070336</name>
</gene>
<name>A0A9D3Z554_DREPO</name>
<feature type="domain" description="Laminin/attractin/netrin-like EGF" evidence="1">
    <location>
        <begin position="75"/>
        <end position="106"/>
    </location>
</feature>
<dbReference type="SUPFAM" id="SSF57196">
    <property type="entry name" value="EGF/Laminin"/>
    <property type="match status" value="1"/>
</dbReference>
<dbReference type="Proteomes" id="UP000828390">
    <property type="component" value="Unassembled WGS sequence"/>
</dbReference>
<evidence type="ECO:0000313" key="2">
    <source>
        <dbReference type="EMBL" id="KAH3710841.1"/>
    </source>
</evidence>
<keyword evidence="3" id="KW-1185">Reference proteome</keyword>
<protein>
    <recommendedName>
        <fullName evidence="1">Laminin/attractin/netrin-like EGF domain-containing protein</fullName>
    </recommendedName>
</protein>
<accession>A0A9D3Z554</accession>
<dbReference type="Pfam" id="PF24973">
    <property type="entry name" value="EGF_LMN_ATRN"/>
    <property type="match status" value="1"/>
</dbReference>
<dbReference type="Gene3D" id="2.10.25.10">
    <property type="entry name" value="Laminin"/>
    <property type="match status" value="1"/>
</dbReference>
<evidence type="ECO:0000259" key="1">
    <source>
        <dbReference type="Pfam" id="PF24973"/>
    </source>
</evidence>
<organism evidence="2 3">
    <name type="scientific">Dreissena polymorpha</name>
    <name type="common">Zebra mussel</name>
    <name type="synonym">Mytilus polymorpha</name>
    <dbReference type="NCBI Taxonomy" id="45954"/>
    <lineage>
        <taxon>Eukaryota</taxon>
        <taxon>Metazoa</taxon>
        <taxon>Spiralia</taxon>
        <taxon>Lophotrochozoa</taxon>
        <taxon>Mollusca</taxon>
        <taxon>Bivalvia</taxon>
        <taxon>Autobranchia</taxon>
        <taxon>Heteroconchia</taxon>
        <taxon>Euheterodonta</taxon>
        <taxon>Imparidentia</taxon>
        <taxon>Neoheterodontei</taxon>
        <taxon>Myida</taxon>
        <taxon>Dreissenoidea</taxon>
        <taxon>Dreissenidae</taxon>
        <taxon>Dreissena</taxon>
    </lineage>
</organism>
<comment type="caution">
    <text evidence="2">The sequence shown here is derived from an EMBL/GenBank/DDBJ whole genome shotgun (WGS) entry which is preliminary data.</text>
</comment>
<dbReference type="EMBL" id="JAIWYP010000014">
    <property type="protein sequence ID" value="KAH3710841.1"/>
    <property type="molecule type" value="Genomic_DNA"/>
</dbReference>
<evidence type="ECO:0000313" key="3">
    <source>
        <dbReference type="Proteomes" id="UP000828390"/>
    </source>
</evidence>
<sequence length="182" mass="20488">MYSIFVIPECKPLYVGDPKDGGHCTSCTEFCNEHSDVCIRFNHYAKSAQIMGLLERFKDVKSPGFMSESSGPRLKNETICLNCQHHTKDDRCETCLPGYFRRALHENKLYSCQDNLLPTSADLSARPIESADVYVKVDDVLVSCDVEIWIGRDNNVSVSDDVIAYESRDDENCSTKKSVSDV</sequence>
<reference evidence="2" key="1">
    <citation type="journal article" date="2019" name="bioRxiv">
        <title>The Genome of the Zebra Mussel, Dreissena polymorpha: A Resource for Invasive Species Research.</title>
        <authorList>
            <person name="McCartney M.A."/>
            <person name="Auch B."/>
            <person name="Kono T."/>
            <person name="Mallez S."/>
            <person name="Zhang Y."/>
            <person name="Obille A."/>
            <person name="Becker A."/>
            <person name="Abrahante J.E."/>
            <person name="Garbe J."/>
            <person name="Badalamenti J.P."/>
            <person name="Herman A."/>
            <person name="Mangelson H."/>
            <person name="Liachko I."/>
            <person name="Sullivan S."/>
            <person name="Sone E.D."/>
            <person name="Koren S."/>
            <person name="Silverstein K.A.T."/>
            <person name="Beckman K.B."/>
            <person name="Gohl D.M."/>
        </authorList>
    </citation>
    <scope>NUCLEOTIDE SEQUENCE</scope>
    <source>
        <strain evidence="2">Duluth1</strain>
        <tissue evidence="2">Whole animal</tissue>
    </source>
</reference>
<reference evidence="2" key="2">
    <citation type="submission" date="2020-11" db="EMBL/GenBank/DDBJ databases">
        <authorList>
            <person name="McCartney M.A."/>
            <person name="Auch B."/>
            <person name="Kono T."/>
            <person name="Mallez S."/>
            <person name="Becker A."/>
            <person name="Gohl D.M."/>
            <person name="Silverstein K.A.T."/>
            <person name="Koren S."/>
            <person name="Bechman K.B."/>
            <person name="Herman A."/>
            <person name="Abrahante J.E."/>
            <person name="Garbe J."/>
        </authorList>
    </citation>
    <scope>NUCLEOTIDE SEQUENCE</scope>
    <source>
        <strain evidence="2">Duluth1</strain>
        <tissue evidence="2">Whole animal</tissue>
    </source>
</reference>
<dbReference type="AlphaFoldDB" id="A0A9D3Z554"/>